<feature type="transmembrane region" description="Helical" evidence="1">
    <location>
        <begin position="21"/>
        <end position="39"/>
    </location>
</feature>
<dbReference type="AlphaFoldDB" id="U2TTS7"/>
<evidence type="ECO:0000313" key="3">
    <source>
        <dbReference type="Proteomes" id="UP000016638"/>
    </source>
</evidence>
<protein>
    <submittedName>
        <fullName evidence="2">Uncharacterized protein</fullName>
    </submittedName>
</protein>
<evidence type="ECO:0000313" key="2">
    <source>
        <dbReference type="EMBL" id="ERL09483.1"/>
    </source>
</evidence>
<name>U2TTS7_9ACTN</name>
<evidence type="ECO:0000256" key="1">
    <source>
        <dbReference type="SAM" id="Phobius"/>
    </source>
</evidence>
<gene>
    <name evidence="2" type="ORF">HMPREF1316_1610</name>
</gene>
<proteinExistence type="predicted"/>
<keyword evidence="1" id="KW-0812">Transmembrane</keyword>
<keyword evidence="3" id="KW-1185">Reference proteome</keyword>
<dbReference type="EMBL" id="AWEZ01000029">
    <property type="protein sequence ID" value="ERL09483.1"/>
    <property type="molecule type" value="Genomic_DNA"/>
</dbReference>
<keyword evidence="1" id="KW-1133">Transmembrane helix</keyword>
<dbReference type="STRING" id="1125712.HMPREF1316_1610"/>
<organism evidence="2 3">
    <name type="scientific">Olsenella profusa F0195</name>
    <dbReference type="NCBI Taxonomy" id="1125712"/>
    <lineage>
        <taxon>Bacteria</taxon>
        <taxon>Bacillati</taxon>
        <taxon>Actinomycetota</taxon>
        <taxon>Coriobacteriia</taxon>
        <taxon>Coriobacteriales</taxon>
        <taxon>Atopobiaceae</taxon>
        <taxon>Olsenella</taxon>
    </lineage>
</organism>
<dbReference type="Proteomes" id="UP000016638">
    <property type="component" value="Unassembled WGS sequence"/>
</dbReference>
<comment type="caution">
    <text evidence="2">The sequence shown here is derived from an EMBL/GenBank/DDBJ whole genome shotgun (WGS) entry which is preliminary data.</text>
</comment>
<accession>U2TTS7</accession>
<keyword evidence="1" id="KW-0472">Membrane</keyword>
<reference evidence="2 3" key="1">
    <citation type="submission" date="2013-08" db="EMBL/GenBank/DDBJ databases">
        <authorList>
            <person name="Durkin A.S."/>
            <person name="Haft D.R."/>
            <person name="McCorrison J."/>
            <person name="Torralba M."/>
            <person name="Gillis M."/>
            <person name="Haft D.H."/>
            <person name="Methe B."/>
            <person name="Sutton G."/>
            <person name="Nelson K.E."/>
        </authorList>
    </citation>
    <scope>NUCLEOTIDE SEQUENCE [LARGE SCALE GENOMIC DNA]</scope>
    <source>
        <strain evidence="2 3">F0195</strain>
    </source>
</reference>
<sequence length="60" mass="6700">MTAKARARARSENTLRRIKRVWILSWIALALLIILNTMLDSPANPSSSDYRTVTVTVVSA</sequence>